<dbReference type="InterPro" id="IPR011969">
    <property type="entry name" value="Clan_AA_Asp_peptidase_C"/>
</dbReference>
<keyword evidence="3" id="KW-1185">Reference proteome</keyword>
<organism evidence="2 3">
    <name type="scientific">Litorivita pollutaquae</name>
    <dbReference type="NCBI Taxonomy" id="2200892"/>
    <lineage>
        <taxon>Bacteria</taxon>
        <taxon>Pseudomonadati</taxon>
        <taxon>Pseudomonadota</taxon>
        <taxon>Alphaproteobacteria</taxon>
        <taxon>Rhodobacterales</taxon>
        <taxon>Paracoccaceae</taxon>
        <taxon>Litorivita</taxon>
    </lineage>
</organism>
<keyword evidence="1" id="KW-1133">Transmembrane helix</keyword>
<evidence type="ECO:0000313" key="2">
    <source>
        <dbReference type="EMBL" id="PYC49433.1"/>
    </source>
</evidence>
<proteinExistence type="predicted"/>
<feature type="transmembrane region" description="Helical" evidence="1">
    <location>
        <begin position="6"/>
        <end position="25"/>
    </location>
</feature>
<comment type="caution">
    <text evidence="2">The sequence shown here is derived from an EMBL/GenBank/DDBJ whole genome shotgun (WGS) entry which is preliminary data.</text>
</comment>
<keyword evidence="1" id="KW-0812">Transmembrane</keyword>
<dbReference type="NCBIfam" id="TIGR02281">
    <property type="entry name" value="clan_AA_DTGA"/>
    <property type="match status" value="1"/>
</dbReference>
<dbReference type="AlphaFoldDB" id="A0A2V4NG61"/>
<keyword evidence="2" id="KW-0645">Protease</keyword>
<dbReference type="OrthoDB" id="7595324at2"/>
<name>A0A2V4NG61_9RHOB</name>
<evidence type="ECO:0000313" key="3">
    <source>
        <dbReference type="Proteomes" id="UP000248012"/>
    </source>
</evidence>
<reference evidence="2 3" key="1">
    <citation type="submission" date="2018-05" db="EMBL/GenBank/DDBJ databases">
        <title>Oceanovita maritima gen. nov., sp. nov., a marine bacterium in the family Rhodobacteraceae isolated from surface seawater of Lundu port Xiamen, China.</title>
        <authorList>
            <person name="Hetharua B.H."/>
            <person name="Min D."/>
            <person name="Liao H."/>
            <person name="Tian Y."/>
        </authorList>
    </citation>
    <scope>NUCLEOTIDE SEQUENCE [LARGE SCALE GENOMIC DNA]</scope>
    <source>
        <strain evidence="2 3">FSX-11</strain>
    </source>
</reference>
<accession>A0A2V4NG61</accession>
<feature type="transmembrane region" description="Helical" evidence="1">
    <location>
        <begin position="37"/>
        <end position="56"/>
    </location>
</feature>
<dbReference type="PROSITE" id="PS00141">
    <property type="entry name" value="ASP_PROTEASE"/>
    <property type="match status" value="1"/>
</dbReference>
<dbReference type="Proteomes" id="UP000248012">
    <property type="component" value="Unassembled WGS sequence"/>
</dbReference>
<gene>
    <name evidence="2" type="ORF">DI396_00175</name>
</gene>
<sequence length="193" mass="20369">MTDIDPGQLIYLLLLLVAVGGWFVTQGRGNLGKLSQQAMVWGLIFVGVIAAVGLWGDIRNSIAPRQSVIAEAGRIELPRAQDGHYYVQAEVNGVPVNFVVDTGASAVVLTLQDAVRAGIDTDALAFAGQAGTANGVTRVASVRLDSLAIGPISDSGLRVLVNAGEMTNSLMGMSYLQRYASIEIRDGMLVLTR</sequence>
<protein>
    <submittedName>
        <fullName evidence="2">TIGR02281 family clan AA aspartic protease</fullName>
    </submittedName>
</protein>
<dbReference type="GO" id="GO:0004190">
    <property type="term" value="F:aspartic-type endopeptidase activity"/>
    <property type="evidence" value="ECO:0007669"/>
    <property type="project" value="InterPro"/>
</dbReference>
<dbReference type="InterPro" id="IPR021109">
    <property type="entry name" value="Peptidase_aspartic_dom_sf"/>
</dbReference>
<dbReference type="EMBL" id="QFVT01000001">
    <property type="protein sequence ID" value="PYC49433.1"/>
    <property type="molecule type" value="Genomic_DNA"/>
</dbReference>
<dbReference type="GO" id="GO:0006508">
    <property type="term" value="P:proteolysis"/>
    <property type="evidence" value="ECO:0007669"/>
    <property type="project" value="UniProtKB-KW"/>
</dbReference>
<keyword evidence="2" id="KW-0378">Hydrolase</keyword>
<dbReference type="Pfam" id="PF13975">
    <property type="entry name" value="gag-asp_proteas"/>
    <property type="match status" value="1"/>
</dbReference>
<dbReference type="SUPFAM" id="SSF50630">
    <property type="entry name" value="Acid proteases"/>
    <property type="match status" value="1"/>
</dbReference>
<dbReference type="InterPro" id="IPR034122">
    <property type="entry name" value="Retropepsin-like_bacterial"/>
</dbReference>
<dbReference type="CDD" id="cd05483">
    <property type="entry name" value="retropepsin_like_bacteria"/>
    <property type="match status" value="1"/>
</dbReference>
<dbReference type="Gene3D" id="2.40.70.10">
    <property type="entry name" value="Acid Proteases"/>
    <property type="match status" value="1"/>
</dbReference>
<keyword evidence="1" id="KW-0472">Membrane</keyword>
<dbReference type="InterPro" id="IPR001969">
    <property type="entry name" value="Aspartic_peptidase_AS"/>
</dbReference>
<evidence type="ECO:0000256" key="1">
    <source>
        <dbReference type="SAM" id="Phobius"/>
    </source>
</evidence>